<sequence>MAPPQKRDNSDPSSAGQSKRRKLDSELSSNPNTAKARERAARLSEEQKTVEKRRAAMKAKQRRARGKWMKDNPDASDDEVQRQTTIINQQVEDDLKAKGEHPLQVAQKYGIALTVRSTNQEDWESVEWDEGEEDYHLYQDVTRERQAITAVPDRVILFVDDVTGLFLKKLEANQPLELGDAEFATLREDVAKTLRSEYTPVNADSGNTFTQFCDWLVRQIVKAAHQQVRLRGYPNSKKLSEKCAIQQHKLLQEAVTEYCDDEGWNAVPVEIKSALRCPSVLPWLTPDEISLLHFLLQVDLSKLHGWKKKFPKLNAALKRRAPKVREIVGWGYMARDEKFNKQDKILFPGYAKDWSDTMVGWIIGDEGRFCQKGVNMAIALLAMPKSTVVPSPYMDPDSQLDTLLPRLNLAGGVEEDDDIN</sequence>
<accession>A0AAN9USK7</accession>
<feature type="compositionally biased region" description="Basic residues" evidence="1">
    <location>
        <begin position="55"/>
        <end position="67"/>
    </location>
</feature>
<protein>
    <submittedName>
        <fullName evidence="2">Uncharacterized protein</fullName>
    </submittedName>
</protein>
<feature type="region of interest" description="Disordered" evidence="1">
    <location>
        <begin position="1"/>
        <end position="81"/>
    </location>
</feature>
<dbReference type="Proteomes" id="UP001320420">
    <property type="component" value="Unassembled WGS sequence"/>
</dbReference>
<dbReference type="EMBL" id="JAKJXP020000037">
    <property type="protein sequence ID" value="KAK7752542.1"/>
    <property type="molecule type" value="Genomic_DNA"/>
</dbReference>
<name>A0AAN9USK7_9PEZI</name>
<comment type="caution">
    <text evidence="2">The sequence shown here is derived from an EMBL/GenBank/DDBJ whole genome shotgun (WGS) entry which is preliminary data.</text>
</comment>
<feature type="compositionally biased region" description="Basic and acidic residues" evidence="1">
    <location>
        <begin position="1"/>
        <end position="10"/>
    </location>
</feature>
<gene>
    <name evidence="2" type="ORF">SLS62_005510</name>
</gene>
<organism evidence="2 3">
    <name type="scientific">Diatrype stigma</name>
    <dbReference type="NCBI Taxonomy" id="117547"/>
    <lineage>
        <taxon>Eukaryota</taxon>
        <taxon>Fungi</taxon>
        <taxon>Dikarya</taxon>
        <taxon>Ascomycota</taxon>
        <taxon>Pezizomycotina</taxon>
        <taxon>Sordariomycetes</taxon>
        <taxon>Xylariomycetidae</taxon>
        <taxon>Xylariales</taxon>
        <taxon>Diatrypaceae</taxon>
        <taxon>Diatrype</taxon>
    </lineage>
</organism>
<feature type="compositionally biased region" description="Basic and acidic residues" evidence="1">
    <location>
        <begin position="35"/>
        <end position="54"/>
    </location>
</feature>
<proteinExistence type="predicted"/>
<keyword evidence="3" id="KW-1185">Reference proteome</keyword>
<evidence type="ECO:0000256" key="1">
    <source>
        <dbReference type="SAM" id="MobiDB-lite"/>
    </source>
</evidence>
<evidence type="ECO:0000313" key="3">
    <source>
        <dbReference type="Proteomes" id="UP001320420"/>
    </source>
</evidence>
<reference evidence="2 3" key="1">
    <citation type="submission" date="2024-02" db="EMBL/GenBank/DDBJ databases">
        <title>De novo assembly and annotation of 12 fungi associated with fruit tree decline syndrome in Ontario, Canada.</title>
        <authorList>
            <person name="Sulman M."/>
            <person name="Ellouze W."/>
            <person name="Ilyukhin E."/>
        </authorList>
    </citation>
    <scope>NUCLEOTIDE SEQUENCE [LARGE SCALE GENOMIC DNA]</scope>
    <source>
        <strain evidence="2 3">M11/M66-122</strain>
    </source>
</reference>
<evidence type="ECO:0000313" key="2">
    <source>
        <dbReference type="EMBL" id="KAK7752542.1"/>
    </source>
</evidence>
<dbReference type="AlphaFoldDB" id="A0AAN9USK7"/>